<keyword evidence="2" id="KW-1185">Reference proteome</keyword>
<evidence type="ECO:0000313" key="3">
    <source>
        <dbReference type="WBParaSite" id="sdigi.contig67.g3476.t1"/>
    </source>
</evidence>
<organism evidence="2 3">
    <name type="scientific">Setaria digitata</name>
    <dbReference type="NCBI Taxonomy" id="48799"/>
    <lineage>
        <taxon>Eukaryota</taxon>
        <taxon>Metazoa</taxon>
        <taxon>Ecdysozoa</taxon>
        <taxon>Nematoda</taxon>
        <taxon>Chromadorea</taxon>
        <taxon>Rhabditida</taxon>
        <taxon>Spirurina</taxon>
        <taxon>Spiruromorpha</taxon>
        <taxon>Filarioidea</taxon>
        <taxon>Setariidae</taxon>
        <taxon>Setaria</taxon>
    </lineage>
</organism>
<feature type="region of interest" description="Disordered" evidence="1">
    <location>
        <begin position="1"/>
        <end position="27"/>
    </location>
</feature>
<evidence type="ECO:0000313" key="2">
    <source>
        <dbReference type="Proteomes" id="UP000887581"/>
    </source>
</evidence>
<sequence>MENGSDRGGSWAGRLGRIGTGRGGSGRVEADLCGLRRIETDRGRSGRIEADLGD</sequence>
<accession>A0A915Q622</accession>
<protein>
    <submittedName>
        <fullName evidence="3">AraC family transcriptional regulator</fullName>
    </submittedName>
</protein>
<dbReference type="WBParaSite" id="sdigi.contig67.g3476.t1">
    <property type="protein sequence ID" value="sdigi.contig67.g3476.t1"/>
    <property type="gene ID" value="sdigi.contig67.g3476"/>
</dbReference>
<dbReference type="Proteomes" id="UP000887581">
    <property type="component" value="Unplaced"/>
</dbReference>
<reference evidence="3" key="1">
    <citation type="submission" date="2022-11" db="UniProtKB">
        <authorList>
            <consortium name="WormBaseParasite"/>
        </authorList>
    </citation>
    <scope>IDENTIFICATION</scope>
</reference>
<evidence type="ECO:0000256" key="1">
    <source>
        <dbReference type="SAM" id="MobiDB-lite"/>
    </source>
</evidence>
<proteinExistence type="predicted"/>
<name>A0A915Q622_9BILA</name>
<feature type="compositionally biased region" description="Gly residues" evidence="1">
    <location>
        <begin position="1"/>
        <end position="26"/>
    </location>
</feature>
<dbReference type="AlphaFoldDB" id="A0A915Q622"/>